<reference evidence="2" key="1">
    <citation type="submission" date="2017-02" db="EMBL/GenBank/DDBJ databases">
        <authorList>
            <person name="Varghese N."/>
            <person name="Submissions S."/>
        </authorList>
    </citation>
    <scope>NUCLEOTIDE SEQUENCE [LARGE SCALE GENOMIC DNA]</scope>
    <source>
        <strain evidence="2">DSM 22224</strain>
    </source>
</reference>
<dbReference type="EMBL" id="FUWZ01000002">
    <property type="protein sequence ID" value="SKA06688.1"/>
    <property type="molecule type" value="Genomic_DNA"/>
</dbReference>
<accession>A0A1T4QTU0</accession>
<dbReference type="RefSeq" id="WP_078669105.1">
    <property type="nucleotide sequence ID" value="NZ_FUWZ01000002.1"/>
</dbReference>
<dbReference type="OrthoDB" id="658081at2"/>
<name>A0A1T4QTU0_9BACT</name>
<evidence type="ECO:0000313" key="2">
    <source>
        <dbReference type="Proteomes" id="UP000190367"/>
    </source>
</evidence>
<dbReference type="STRING" id="634771.SAMN04488128_102570"/>
<gene>
    <name evidence="1" type="ORF">SAMN04488128_102570</name>
</gene>
<evidence type="ECO:0000313" key="1">
    <source>
        <dbReference type="EMBL" id="SKA06688.1"/>
    </source>
</evidence>
<dbReference type="Proteomes" id="UP000190367">
    <property type="component" value="Unassembled WGS sequence"/>
</dbReference>
<keyword evidence="2" id="KW-1185">Reference proteome</keyword>
<proteinExistence type="predicted"/>
<sequence>MEETDKIHLSPPFDEDEWLKLIFLLSDTHSWLNELVNGAMLRVPMKDRKKLFRKSYYITVNALAHIMERHYYKIPRHPNVSKFTIPVVEILSLLRDANTEPFTPVIGATYLKRVIDTGSIIGHDFNQLPTSLLTVLTDSGGRILTAFPGCMKPQTSISNL</sequence>
<dbReference type="AlphaFoldDB" id="A0A1T4QTU0"/>
<organism evidence="1 2">
    <name type="scientific">Chitinophaga eiseniae</name>
    <dbReference type="NCBI Taxonomy" id="634771"/>
    <lineage>
        <taxon>Bacteria</taxon>
        <taxon>Pseudomonadati</taxon>
        <taxon>Bacteroidota</taxon>
        <taxon>Chitinophagia</taxon>
        <taxon>Chitinophagales</taxon>
        <taxon>Chitinophagaceae</taxon>
        <taxon>Chitinophaga</taxon>
    </lineage>
</organism>
<protein>
    <submittedName>
        <fullName evidence="1">Uncharacterized protein</fullName>
    </submittedName>
</protein>